<feature type="signal peptide" evidence="7">
    <location>
        <begin position="1"/>
        <end position="19"/>
    </location>
</feature>
<keyword evidence="3 7" id="KW-0479">Metal-binding</keyword>
<accession>A0A9X3E6H2</accession>
<comment type="function">
    <text evidence="7">Possible subunit of a heme lyase.</text>
</comment>
<evidence type="ECO:0000313" key="10">
    <source>
        <dbReference type="Proteomes" id="UP001144805"/>
    </source>
</evidence>
<feature type="domain" description="CcmH/CycL/Ccl2/NrfF N-terminal" evidence="8">
    <location>
        <begin position="10"/>
        <end position="148"/>
    </location>
</feature>
<evidence type="ECO:0000256" key="3">
    <source>
        <dbReference type="ARBA" id="ARBA00022723"/>
    </source>
</evidence>
<proteinExistence type="inferred from homology"/>
<evidence type="ECO:0000256" key="2">
    <source>
        <dbReference type="ARBA" id="ARBA00022617"/>
    </source>
</evidence>
<evidence type="ECO:0000256" key="7">
    <source>
        <dbReference type="RuleBase" id="RU364112"/>
    </source>
</evidence>
<dbReference type="Pfam" id="PF03918">
    <property type="entry name" value="CcmH"/>
    <property type="match status" value="1"/>
</dbReference>
<dbReference type="InterPro" id="IPR038297">
    <property type="entry name" value="CcmH/CycL/NrfF/Ccl2_sf"/>
</dbReference>
<dbReference type="Gene3D" id="1.10.8.640">
    <property type="entry name" value="Cytochrome C biogenesis protein"/>
    <property type="match status" value="1"/>
</dbReference>
<dbReference type="Proteomes" id="UP001144805">
    <property type="component" value="Unassembled WGS sequence"/>
</dbReference>
<dbReference type="PANTHER" id="PTHR47870">
    <property type="entry name" value="CYTOCHROME C-TYPE BIOGENESIS PROTEIN CCMH"/>
    <property type="match status" value="1"/>
</dbReference>
<dbReference type="InterPro" id="IPR005616">
    <property type="entry name" value="CcmH/CycL/Ccl2/NrfF_N"/>
</dbReference>
<dbReference type="InterPro" id="IPR051263">
    <property type="entry name" value="C-type_cytochrome_biogenesis"/>
</dbReference>
<keyword evidence="7" id="KW-1133">Transmembrane helix</keyword>
<evidence type="ECO:0000256" key="4">
    <source>
        <dbReference type="ARBA" id="ARBA00022729"/>
    </source>
</evidence>
<dbReference type="AlphaFoldDB" id="A0A9X3E6H2"/>
<keyword evidence="4 7" id="KW-0732">Signal</keyword>
<keyword evidence="6 7" id="KW-0408">Iron</keyword>
<dbReference type="CDD" id="cd16378">
    <property type="entry name" value="CcmH_N"/>
    <property type="match status" value="1"/>
</dbReference>
<keyword evidence="7" id="KW-0472">Membrane</keyword>
<comment type="similarity">
    <text evidence="1 7">Belongs to the CcmH/CycL/Ccl2/NrfF family.</text>
</comment>
<evidence type="ECO:0000256" key="5">
    <source>
        <dbReference type="ARBA" id="ARBA00022748"/>
    </source>
</evidence>
<name>A0A9X3E6H2_9HYPH</name>
<feature type="chain" id="PRO_5041021572" description="Cytochrome c-type biogenesis protein" evidence="7">
    <location>
        <begin position="20"/>
        <end position="152"/>
    </location>
</feature>
<protein>
    <recommendedName>
        <fullName evidence="7">Cytochrome c-type biogenesis protein</fullName>
    </recommendedName>
</protein>
<gene>
    <name evidence="9" type="ORF">OSH07_14665</name>
</gene>
<keyword evidence="7" id="KW-0812">Transmembrane</keyword>
<organism evidence="9 10">
    <name type="scientific">Kaistia nematophila</name>
    <dbReference type="NCBI Taxonomy" id="2994654"/>
    <lineage>
        <taxon>Bacteria</taxon>
        <taxon>Pseudomonadati</taxon>
        <taxon>Pseudomonadota</taxon>
        <taxon>Alphaproteobacteria</taxon>
        <taxon>Hyphomicrobiales</taxon>
        <taxon>Kaistiaceae</taxon>
        <taxon>Kaistia</taxon>
    </lineage>
</organism>
<keyword evidence="10" id="KW-1185">Reference proteome</keyword>
<dbReference type="GO" id="GO:0005886">
    <property type="term" value="C:plasma membrane"/>
    <property type="evidence" value="ECO:0007669"/>
    <property type="project" value="TreeGrafter"/>
</dbReference>
<evidence type="ECO:0000313" key="9">
    <source>
        <dbReference type="EMBL" id="MCX5570448.1"/>
    </source>
</evidence>
<sequence>MRRLMLTLGLIVAALPAFAAVQPGEILQDPALEARARALSAELRCLVCQSQSIDDSDATIAHDLRVLVRERLQAGDSDEAVKAFLVDRYGEYVLLRPRLTWHTIVLWGAPPALLVVGGALAFGLFRRRRATTATELTPDEQARIEALLAREE</sequence>
<evidence type="ECO:0000256" key="1">
    <source>
        <dbReference type="ARBA" id="ARBA00010342"/>
    </source>
</evidence>
<dbReference type="GO" id="GO:0046872">
    <property type="term" value="F:metal ion binding"/>
    <property type="evidence" value="ECO:0007669"/>
    <property type="project" value="UniProtKB-KW"/>
</dbReference>
<dbReference type="RefSeq" id="WP_266339422.1">
    <property type="nucleotide sequence ID" value="NZ_JAPKNK010000006.1"/>
</dbReference>
<dbReference type="PANTHER" id="PTHR47870:SF1">
    <property type="entry name" value="CYTOCHROME C-TYPE BIOGENESIS PROTEIN CCMH"/>
    <property type="match status" value="1"/>
</dbReference>
<reference evidence="9" key="1">
    <citation type="submission" date="2022-11" db="EMBL/GenBank/DDBJ databases">
        <title>Biodiversity and phylogenetic relationships of bacteria.</title>
        <authorList>
            <person name="Machado R.A.R."/>
            <person name="Bhat A."/>
            <person name="Loulou A."/>
            <person name="Kallel S."/>
        </authorList>
    </citation>
    <scope>NUCLEOTIDE SEQUENCE</scope>
    <source>
        <strain evidence="9">K-TC2</strain>
    </source>
</reference>
<feature type="transmembrane region" description="Helical" evidence="7">
    <location>
        <begin position="104"/>
        <end position="125"/>
    </location>
</feature>
<comment type="caution">
    <text evidence="9">The sequence shown here is derived from an EMBL/GenBank/DDBJ whole genome shotgun (WGS) entry which is preliminary data.</text>
</comment>
<keyword evidence="5" id="KW-0201">Cytochrome c-type biogenesis</keyword>
<dbReference type="EMBL" id="JAPKNK010000006">
    <property type="protein sequence ID" value="MCX5570448.1"/>
    <property type="molecule type" value="Genomic_DNA"/>
</dbReference>
<keyword evidence="2 7" id="KW-0349">Heme</keyword>
<evidence type="ECO:0000259" key="8">
    <source>
        <dbReference type="Pfam" id="PF03918"/>
    </source>
</evidence>
<evidence type="ECO:0000256" key="6">
    <source>
        <dbReference type="ARBA" id="ARBA00023004"/>
    </source>
</evidence>
<dbReference type="GO" id="GO:0017004">
    <property type="term" value="P:cytochrome complex assembly"/>
    <property type="evidence" value="ECO:0007669"/>
    <property type="project" value="UniProtKB-KW"/>
</dbReference>